<dbReference type="PANTHER" id="PTHR37543">
    <property type="entry name" value="CCCH ZINC FINGER DNA BINDING PROTEIN (AFU_ORTHOLOGUE AFUA_5G12760)"/>
    <property type="match status" value="1"/>
</dbReference>
<accession>A0A8H3G156</accession>
<gene>
    <name evidence="3" type="ORF">ALECFALPRED_006061</name>
</gene>
<dbReference type="EMBL" id="CAJPDR010000386">
    <property type="protein sequence ID" value="CAF9934684.1"/>
    <property type="molecule type" value="Genomic_DNA"/>
</dbReference>
<protein>
    <recommendedName>
        <fullName evidence="2">DUF7923 domain-containing protein</fullName>
    </recommendedName>
</protein>
<sequence length="379" mass="42704">MATEENIGLRNRYELLKGAEHHKNALIEELLRRLDELTEDYHQEKLDHARESHFNREVQLQEIQLQEELRKYKALMARDAFILVLIDGDGMIFDDRLVQNGEAGGREAAGLLWNAVMYHFQKDSGLPSDIKIVTRIYANVKGLGDACKKSGILSTPSTIEDFARGFTGSKQLFDFVDVGVGKDRADDKISEIFKLHLYDSHCRRILFGCSHDNGYARLLEDVADLAIRDGITLLEGVPFERELSQLKSTYHTTRFEGLFRTTKINIYNQQYPQPPGLPPPQVQQTMGLPPYQSPYQPGLARTISASPSAPLNPAAPTWASAAMTAPSQMASPPPTPQPTANATKQVLRNRYGQRIDPIVSYDPNEVKRIKKLKMCNVRK</sequence>
<name>A0A8H3G156_9LECA</name>
<evidence type="ECO:0000259" key="2">
    <source>
        <dbReference type="Pfam" id="PF25540"/>
    </source>
</evidence>
<dbReference type="AlphaFoldDB" id="A0A8H3G156"/>
<feature type="domain" description="DUF7923" evidence="2">
    <location>
        <begin position="77"/>
        <end position="259"/>
    </location>
</feature>
<keyword evidence="1" id="KW-0175">Coiled coil</keyword>
<comment type="caution">
    <text evidence="3">The sequence shown here is derived from an EMBL/GenBank/DDBJ whole genome shotgun (WGS) entry which is preliminary data.</text>
</comment>
<evidence type="ECO:0000256" key="1">
    <source>
        <dbReference type="SAM" id="Coils"/>
    </source>
</evidence>
<dbReference type="InterPro" id="IPR057683">
    <property type="entry name" value="DUF7923"/>
</dbReference>
<dbReference type="PANTHER" id="PTHR37543:SF1">
    <property type="entry name" value="CCCH ZINC FINGER DNA BINDING PROTEIN (AFU_ORTHOLOGUE AFUA_5G12760)"/>
    <property type="match status" value="1"/>
</dbReference>
<evidence type="ECO:0000313" key="3">
    <source>
        <dbReference type="EMBL" id="CAF9934684.1"/>
    </source>
</evidence>
<reference evidence="3" key="1">
    <citation type="submission" date="2021-03" db="EMBL/GenBank/DDBJ databases">
        <authorList>
            <person name="Tagirdzhanova G."/>
        </authorList>
    </citation>
    <scope>NUCLEOTIDE SEQUENCE</scope>
</reference>
<dbReference type="Pfam" id="PF25540">
    <property type="entry name" value="DUF7923"/>
    <property type="match status" value="1"/>
</dbReference>
<dbReference type="OrthoDB" id="2270193at2759"/>
<organism evidence="3 4">
    <name type="scientific">Alectoria fallacina</name>
    <dbReference type="NCBI Taxonomy" id="1903189"/>
    <lineage>
        <taxon>Eukaryota</taxon>
        <taxon>Fungi</taxon>
        <taxon>Dikarya</taxon>
        <taxon>Ascomycota</taxon>
        <taxon>Pezizomycotina</taxon>
        <taxon>Lecanoromycetes</taxon>
        <taxon>OSLEUM clade</taxon>
        <taxon>Lecanoromycetidae</taxon>
        <taxon>Lecanorales</taxon>
        <taxon>Lecanorineae</taxon>
        <taxon>Parmeliaceae</taxon>
        <taxon>Alectoria</taxon>
    </lineage>
</organism>
<feature type="coiled-coil region" evidence="1">
    <location>
        <begin position="20"/>
        <end position="78"/>
    </location>
</feature>
<evidence type="ECO:0000313" key="4">
    <source>
        <dbReference type="Proteomes" id="UP000664203"/>
    </source>
</evidence>
<dbReference type="Proteomes" id="UP000664203">
    <property type="component" value="Unassembled WGS sequence"/>
</dbReference>
<proteinExistence type="predicted"/>
<keyword evidence="4" id="KW-1185">Reference proteome</keyword>